<organism evidence="6">
    <name type="scientific">Equus asinus asinus</name>
    <dbReference type="NCBI Taxonomy" id="83772"/>
    <lineage>
        <taxon>Eukaryota</taxon>
        <taxon>Metazoa</taxon>
        <taxon>Chordata</taxon>
        <taxon>Craniata</taxon>
        <taxon>Vertebrata</taxon>
        <taxon>Euteleostomi</taxon>
        <taxon>Mammalia</taxon>
        <taxon>Eutheria</taxon>
        <taxon>Laurasiatheria</taxon>
        <taxon>Perissodactyla</taxon>
        <taxon>Equidae</taxon>
        <taxon>Equus</taxon>
    </lineage>
</organism>
<evidence type="ECO:0000256" key="1">
    <source>
        <dbReference type="ARBA" id="ARBA00003363"/>
    </source>
</evidence>
<dbReference type="InterPro" id="IPR001978">
    <property type="entry name" value="Troponin"/>
</dbReference>
<keyword evidence="5" id="KW-0175">Coiled coil</keyword>
<evidence type="ECO:0000313" key="6">
    <source>
        <dbReference type="Ensembl" id="ENSEASP00005000042.1"/>
    </source>
</evidence>
<dbReference type="PANTHER" id="PTHR11521">
    <property type="entry name" value="TROPONIN T"/>
    <property type="match status" value="1"/>
</dbReference>
<dbReference type="GO" id="GO:0006937">
    <property type="term" value="P:regulation of muscle contraction"/>
    <property type="evidence" value="ECO:0007669"/>
    <property type="project" value="InterPro"/>
</dbReference>
<sequence>MPNLVPPKIPDGERVDFDDIHRKRMEKDLNELQTLIEAHFENRKKEEEELVSLKDRIVGVEPQLVLHPPWLGPASSRQPSLEPLTLVEVGSPSGTCSQEPLRRDCTVVSWVPTFPPRQTRCSLTAGAESIHLWPPQASAVPGLPLPPSHWAQIPP</sequence>
<dbReference type="Pfam" id="PF00992">
    <property type="entry name" value="Troponin"/>
    <property type="match status" value="1"/>
</dbReference>
<dbReference type="InterPro" id="IPR027707">
    <property type="entry name" value="TNNT"/>
</dbReference>
<dbReference type="GO" id="GO:0045214">
    <property type="term" value="P:sarcomere organization"/>
    <property type="evidence" value="ECO:0007669"/>
    <property type="project" value="TreeGrafter"/>
</dbReference>
<dbReference type="PANTHER" id="PTHR11521:SF5">
    <property type="entry name" value="TROPONIN T, CARDIAC MUSCLE"/>
    <property type="match status" value="1"/>
</dbReference>
<evidence type="ECO:0000256" key="2">
    <source>
        <dbReference type="ARBA" id="ARBA00022990"/>
    </source>
</evidence>
<evidence type="ECO:0000256" key="5">
    <source>
        <dbReference type="SAM" id="Coils"/>
    </source>
</evidence>
<reference evidence="6" key="1">
    <citation type="submission" date="2023-03" db="UniProtKB">
        <authorList>
            <consortium name="Ensembl"/>
        </authorList>
    </citation>
    <scope>IDENTIFICATION</scope>
</reference>
<keyword evidence="2" id="KW-0007">Acetylation</keyword>
<accession>A0A8C4PER6</accession>
<proteinExistence type="predicted"/>
<dbReference type="GO" id="GO:0060048">
    <property type="term" value="P:cardiac muscle contraction"/>
    <property type="evidence" value="ECO:0007669"/>
    <property type="project" value="TreeGrafter"/>
</dbReference>
<dbReference type="GO" id="GO:0030172">
    <property type="term" value="F:troponin C binding"/>
    <property type="evidence" value="ECO:0007669"/>
    <property type="project" value="TreeGrafter"/>
</dbReference>
<evidence type="ECO:0000256" key="3">
    <source>
        <dbReference type="ARBA" id="ARBA00041088"/>
    </source>
</evidence>
<feature type="coiled-coil region" evidence="5">
    <location>
        <begin position="22"/>
        <end position="56"/>
    </location>
</feature>
<dbReference type="GO" id="GO:0005523">
    <property type="term" value="F:tropomyosin binding"/>
    <property type="evidence" value="ECO:0007669"/>
    <property type="project" value="TreeGrafter"/>
</dbReference>
<dbReference type="AlphaFoldDB" id="A0A8C4PER6"/>
<dbReference type="GO" id="GO:0031013">
    <property type="term" value="F:troponin I binding"/>
    <property type="evidence" value="ECO:0007669"/>
    <property type="project" value="TreeGrafter"/>
</dbReference>
<name>A0A8C4PER6_EQUAS</name>
<dbReference type="Ensembl" id="ENSEAST00005000076.1">
    <property type="protein sequence ID" value="ENSEASP00005000042.1"/>
    <property type="gene ID" value="ENSEASG00005000072.1"/>
</dbReference>
<dbReference type="GO" id="GO:0005861">
    <property type="term" value="C:troponin complex"/>
    <property type="evidence" value="ECO:0007669"/>
    <property type="project" value="InterPro"/>
</dbReference>
<comment type="function">
    <text evidence="1">Troponin T is the tropomyosin-binding subunit of troponin, the thin filament regulatory complex which confers calcium-sensitivity to striated muscle actomyosin ATPase activity.</text>
</comment>
<evidence type="ECO:0000256" key="4">
    <source>
        <dbReference type="ARBA" id="ARBA00042892"/>
    </source>
</evidence>
<protein>
    <recommendedName>
        <fullName evidence="3">Troponin T, cardiac muscle</fullName>
    </recommendedName>
    <alternativeName>
        <fullName evidence="4">Cardiac muscle troponin T</fullName>
    </alternativeName>
</protein>